<dbReference type="SUPFAM" id="SSF57924">
    <property type="entry name" value="Inhibitor of apoptosis (IAP) repeat"/>
    <property type="match status" value="1"/>
</dbReference>
<dbReference type="EnsemblMetazoa" id="CapteT93478">
    <property type="protein sequence ID" value="CapteP93478"/>
    <property type="gene ID" value="CapteG93478"/>
</dbReference>
<comment type="similarity">
    <text evidence="1">Belongs to the IAP family.</text>
</comment>
<keyword evidence="3 5" id="KW-0863">Zinc-finger</keyword>
<keyword evidence="4" id="KW-0862">Zinc</keyword>
<accession>R7TW23</accession>
<dbReference type="InterPro" id="IPR013083">
    <property type="entry name" value="Znf_RING/FYVE/PHD"/>
</dbReference>
<dbReference type="SMART" id="SM00238">
    <property type="entry name" value="BIR"/>
    <property type="match status" value="1"/>
</dbReference>
<reference evidence="8" key="3">
    <citation type="submission" date="2015-06" db="UniProtKB">
        <authorList>
            <consortium name="EnsemblMetazoa"/>
        </authorList>
    </citation>
    <scope>IDENTIFICATION</scope>
</reference>
<dbReference type="Gene3D" id="1.10.1170.10">
    <property type="entry name" value="Inhibitor Of Apoptosis Protein (2mihbC-IAP-1), Chain A"/>
    <property type="match status" value="1"/>
</dbReference>
<evidence type="ECO:0000256" key="2">
    <source>
        <dbReference type="ARBA" id="ARBA00022723"/>
    </source>
</evidence>
<dbReference type="InterPro" id="IPR001841">
    <property type="entry name" value="Znf_RING"/>
</dbReference>
<dbReference type="PANTHER" id="PTHR10044">
    <property type="entry name" value="INHIBITOR OF APOPTOSIS"/>
    <property type="match status" value="1"/>
</dbReference>
<dbReference type="PROSITE" id="PS50143">
    <property type="entry name" value="BIR_REPEAT_2"/>
    <property type="match status" value="1"/>
</dbReference>
<dbReference type="FunFam" id="1.10.1170.10:FF:000002">
    <property type="entry name" value="Baculoviral IAP repeat containing 7"/>
    <property type="match status" value="1"/>
</dbReference>
<dbReference type="Pfam" id="PF00653">
    <property type="entry name" value="BIR"/>
    <property type="match status" value="1"/>
</dbReference>
<keyword evidence="2" id="KW-0479">Metal-binding</keyword>
<dbReference type="Pfam" id="PF13920">
    <property type="entry name" value="zf-C3HC4_3"/>
    <property type="match status" value="1"/>
</dbReference>
<evidence type="ECO:0000313" key="8">
    <source>
        <dbReference type="EnsemblMetazoa" id="CapteP93478"/>
    </source>
</evidence>
<dbReference type="HOGENOM" id="CLU_016347_2_2_1"/>
<dbReference type="OMA" id="VACANCA"/>
<evidence type="ECO:0000256" key="1">
    <source>
        <dbReference type="ARBA" id="ARBA00006672"/>
    </source>
</evidence>
<dbReference type="GO" id="GO:0043027">
    <property type="term" value="F:cysteine-type endopeptidase inhibitor activity involved in apoptotic process"/>
    <property type="evidence" value="ECO:0007669"/>
    <property type="project" value="TreeGrafter"/>
</dbReference>
<dbReference type="GO" id="GO:0031398">
    <property type="term" value="P:positive regulation of protein ubiquitination"/>
    <property type="evidence" value="ECO:0007669"/>
    <property type="project" value="TreeGrafter"/>
</dbReference>
<dbReference type="GO" id="GO:0061630">
    <property type="term" value="F:ubiquitin protein ligase activity"/>
    <property type="evidence" value="ECO:0007669"/>
    <property type="project" value="TreeGrafter"/>
</dbReference>
<dbReference type="GO" id="GO:0008270">
    <property type="term" value="F:zinc ion binding"/>
    <property type="evidence" value="ECO:0007669"/>
    <property type="project" value="UniProtKB-KW"/>
</dbReference>
<dbReference type="Proteomes" id="UP000014760">
    <property type="component" value="Unassembled WGS sequence"/>
</dbReference>
<feature type="domain" description="RING-type" evidence="6">
    <location>
        <begin position="104"/>
        <end position="139"/>
    </location>
</feature>
<name>R7TW23_CAPTE</name>
<evidence type="ECO:0000256" key="3">
    <source>
        <dbReference type="ARBA" id="ARBA00022771"/>
    </source>
</evidence>
<gene>
    <name evidence="7" type="ORF">CAPTEDRAFT_93478</name>
</gene>
<dbReference type="PROSITE" id="PS50089">
    <property type="entry name" value="ZF_RING_2"/>
    <property type="match status" value="1"/>
</dbReference>
<protein>
    <recommendedName>
        <fullName evidence="6">RING-type domain-containing protein</fullName>
    </recommendedName>
</protein>
<evidence type="ECO:0000313" key="7">
    <source>
        <dbReference type="EMBL" id="ELT95195.1"/>
    </source>
</evidence>
<sequence>MTEVHAIKPIELAKAGFFYLGWKAGYQCAFCDGHVLNWLPYEDPDTRHAILFPACAFVKKKNHARKREYRHKKNKEITQAACTESPFYSKMRQQNSDFKTADTCTVCFLGQREVVFQPCAHLVCCKDCAQCVKNCPVCRGMIKDVIKIFR</sequence>
<evidence type="ECO:0000259" key="6">
    <source>
        <dbReference type="PROSITE" id="PS50089"/>
    </source>
</evidence>
<dbReference type="GO" id="GO:0005634">
    <property type="term" value="C:nucleus"/>
    <property type="evidence" value="ECO:0007669"/>
    <property type="project" value="TreeGrafter"/>
</dbReference>
<reference evidence="9" key="1">
    <citation type="submission" date="2012-12" db="EMBL/GenBank/DDBJ databases">
        <authorList>
            <person name="Hellsten U."/>
            <person name="Grimwood J."/>
            <person name="Chapman J.A."/>
            <person name="Shapiro H."/>
            <person name="Aerts A."/>
            <person name="Otillar R.P."/>
            <person name="Terry A.Y."/>
            <person name="Boore J.L."/>
            <person name="Simakov O."/>
            <person name="Marletaz F."/>
            <person name="Cho S.-J."/>
            <person name="Edsinger-Gonzales E."/>
            <person name="Havlak P."/>
            <person name="Kuo D.-H."/>
            <person name="Larsson T."/>
            <person name="Lv J."/>
            <person name="Arendt D."/>
            <person name="Savage R."/>
            <person name="Osoegawa K."/>
            <person name="de Jong P."/>
            <person name="Lindberg D.R."/>
            <person name="Seaver E.C."/>
            <person name="Weisblat D.A."/>
            <person name="Putnam N.H."/>
            <person name="Grigoriev I.V."/>
            <person name="Rokhsar D.S."/>
        </authorList>
    </citation>
    <scope>NUCLEOTIDE SEQUENCE</scope>
    <source>
        <strain evidence="9">I ESC-2004</strain>
    </source>
</reference>
<dbReference type="Gene3D" id="3.30.40.10">
    <property type="entry name" value="Zinc/RING finger domain, C3HC4 (zinc finger)"/>
    <property type="match status" value="1"/>
</dbReference>
<evidence type="ECO:0000313" key="9">
    <source>
        <dbReference type="Proteomes" id="UP000014760"/>
    </source>
</evidence>
<evidence type="ECO:0000256" key="5">
    <source>
        <dbReference type="PROSITE-ProRule" id="PRU00175"/>
    </source>
</evidence>
<dbReference type="InterPro" id="IPR050784">
    <property type="entry name" value="IAP"/>
</dbReference>
<dbReference type="PANTHER" id="PTHR10044:SF139">
    <property type="entry name" value="DEATH-ASSOCIATED INHIBITOR OF APOPTOSIS 2"/>
    <property type="match status" value="1"/>
</dbReference>
<dbReference type="InterPro" id="IPR001370">
    <property type="entry name" value="BIR_rpt"/>
</dbReference>
<organism evidence="7">
    <name type="scientific">Capitella teleta</name>
    <name type="common">Polychaete worm</name>
    <dbReference type="NCBI Taxonomy" id="283909"/>
    <lineage>
        <taxon>Eukaryota</taxon>
        <taxon>Metazoa</taxon>
        <taxon>Spiralia</taxon>
        <taxon>Lophotrochozoa</taxon>
        <taxon>Annelida</taxon>
        <taxon>Polychaeta</taxon>
        <taxon>Sedentaria</taxon>
        <taxon>Scolecida</taxon>
        <taxon>Capitellidae</taxon>
        <taxon>Capitella</taxon>
    </lineage>
</organism>
<dbReference type="AlphaFoldDB" id="R7TW23"/>
<keyword evidence="9" id="KW-1185">Reference proteome</keyword>
<dbReference type="GO" id="GO:0005737">
    <property type="term" value="C:cytoplasm"/>
    <property type="evidence" value="ECO:0007669"/>
    <property type="project" value="TreeGrafter"/>
</dbReference>
<dbReference type="EMBL" id="KB309212">
    <property type="protein sequence ID" value="ELT95195.1"/>
    <property type="molecule type" value="Genomic_DNA"/>
</dbReference>
<reference evidence="7 9" key="2">
    <citation type="journal article" date="2013" name="Nature">
        <title>Insights into bilaterian evolution from three spiralian genomes.</title>
        <authorList>
            <person name="Simakov O."/>
            <person name="Marletaz F."/>
            <person name="Cho S.J."/>
            <person name="Edsinger-Gonzales E."/>
            <person name="Havlak P."/>
            <person name="Hellsten U."/>
            <person name="Kuo D.H."/>
            <person name="Larsson T."/>
            <person name="Lv J."/>
            <person name="Arendt D."/>
            <person name="Savage R."/>
            <person name="Osoegawa K."/>
            <person name="de Jong P."/>
            <person name="Grimwood J."/>
            <person name="Chapman J.A."/>
            <person name="Shapiro H."/>
            <person name="Aerts A."/>
            <person name="Otillar R.P."/>
            <person name="Terry A.Y."/>
            <person name="Boore J.L."/>
            <person name="Grigoriev I.V."/>
            <person name="Lindberg D.R."/>
            <person name="Seaver E.C."/>
            <person name="Weisblat D.A."/>
            <person name="Putnam N.H."/>
            <person name="Rokhsar D.S."/>
        </authorList>
    </citation>
    <scope>NUCLEOTIDE SEQUENCE</scope>
    <source>
        <strain evidence="7 9">I ESC-2004</strain>
    </source>
</reference>
<proteinExistence type="inferred from homology"/>
<dbReference type="STRING" id="283909.R7TW23"/>
<dbReference type="GO" id="GO:0051726">
    <property type="term" value="P:regulation of cell cycle"/>
    <property type="evidence" value="ECO:0007669"/>
    <property type="project" value="TreeGrafter"/>
</dbReference>
<evidence type="ECO:0000256" key="4">
    <source>
        <dbReference type="ARBA" id="ARBA00022833"/>
    </source>
</evidence>
<dbReference type="GO" id="GO:0043066">
    <property type="term" value="P:negative regulation of apoptotic process"/>
    <property type="evidence" value="ECO:0007669"/>
    <property type="project" value="TreeGrafter"/>
</dbReference>
<dbReference type="EMBL" id="AMQN01011963">
    <property type="status" value="NOT_ANNOTATED_CDS"/>
    <property type="molecule type" value="Genomic_DNA"/>
</dbReference>
<dbReference type="OrthoDB" id="10251804at2759"/>